<gene>
    <name evidence="7" type="ORF">Mucpa_6290</name>
</gene>
<proteinExistence type="predicted"/>
<feature type="transmembrane region" description="Helical" evidence="5">
    <location>
        <begin position="257"/>
        <end position="276"/>
    </location>
</feature>
<accession>H1Y3T4</accession>
<feature type="transmembrane region" description="Helical" evidence="5">
    <location>
        <begin position="180"/>
        <end position="198"/>
    </location>
</feature>
<keyword evidence="4 5" id="KW-0472">Membrane</keyword>
<feature type="transmembrane region" description="Helical" evidence="5">
    <location>
        <begin position="115"/>
        <end position="133"/>
    </location>
</feature>
<feature type="transmembrane region" description="Helical" evidence="5">
    <location>
        <begin position="140"/>
        <end position="160"/>
    </location>
</feature>
<comment type="subcellular location">
    <subcellularLocation>
        <location evidence="1">Membrane</location>
        <topology evidence="1">Multi-pass membrane protein</topology>
    </subcellularLocation>
</comment>
<dbReference type="Pfam" id="PF04932">
    <property type="entry name" value="Wzy_C"/>
    <property type="match status" value="1"/>
</dbReference>
<evidence type="ECO:0000256" key="5">
    <source>
        <dbReference type="SAM" id="Phobius"/>
    </source>
</evidence>
<keyword evidence="8" id="KW-1185">Reference proteome</keyword>
<evidence type="ECO:0000259" key="6">
    <source>
        <dbReference type="Pfam" id="PF04932"/>
    </source>
</evidence>
<dbReference type="HOGENOM" id="CLU_030792_1_0_10"/>
<dbReference type="Gene3D" id="1.25.40.10">
    <property type="entry name" value="Tetratricopeptide repeat domain"/>
    <property type="match status" value="1"/>
</dbReference>
<feature type="domain" description="O-antigen ligase-related" evidence="6">
    <location>
        <begin position="213"/>
        <end position="361"/>
    </location>
</feature>
<feature type="transmembrane region" description="Helical" evidence="5">
    <location>
        <begin position="381"/>
        <end position="399"/>
    </location>
</feature>
<feature type="transmembrane region" description="Helical" evidence="5">
    <location>
        <begin position="89"/>
        <end position="109"/>
    </location>
</feature>
<dbReference type="OrthoDB" id="1454576at2"/>
<evidence type="ECO:0000256" key="4">
    <source>
        <dbReference type="ARBA" id="ARBA00023136"/>
    </source>
</evidence>
<dbReference type="InterPro" id="IPR007016">
    <property type="entry name" value="O-antigen_ligase-rel_domated"/>
</dbReference>
<dbReference type="AlphaFoldDB" id="H1Y3T4"/>
<dbReference type="GO" id="GO:0016020">
    <property type="term" value="C:membrane"/>
    <property type="evidence" value="ECO:0007669"/>
    <property type="project" value="UniProtKB-SubCell"/>
</dbReference>
<feature type="transmembrane region" description="Helical" evidence="5">
    <location>
        <begin position="205"/>
        <end position="223"/>
    </location>
</feature>
<dbReference type="Proteomes" id="UP000002774">
    <property type="component" value="Chromosome"/>
</dbReference>
<feature type="transmembrane region" description="Helical" evidence="5">
    <location>
        <begin position="28"/>
        <end position="47"/>
    </location>
</feature>
<dbReference type="STRING" id="714943.Mucpa_6290"/>
<dbReference type="SUPFAM" id="SSF48452">
    <property type="entry name" value="TPR-like"/>
    <property type="match status" value="1"/>
</dbReference>
<evidence type="ECO:0000256" key="3">
    <source>
        <dbReference type="ARBA" id="ARBA00022989"/>
    </source>
</evidence>
<feature type="transmembrane region" description="Helical" evidence="5">
    <location>
        <begin position="229"/>
        <end position="245"/>
    </location>
</feature>
<dbReference type="PANTHER" id="PTHR37422">
    <property type="entry name" value="TEICHURONIC ACID BIOSYNTHESIS PROTEIN TUAE"/>
    <property type="match status" value="1"/>
</dbReference>
<evidence type="ECO:0000313" key="8">
    <source>
        <dbReference type="Proteomes" id="UP000002774"/>
    </source>
</evidence>
<dbReference type="EMBL" id="CM001403">
    <property type="protein sequence ID" value="EHQ30346.1"/>
    <property type="molecule type" value="Genomic_DNA"/>
</dbReference>
<evidence type="ECO:0000256" key="2">
    <source>
        <dbReference type="ARBA" id="ARBA00022692"/>
    </source>
</evidence>
<sequence>MEQVITTESRADSGSVAGRDTGLNIKSFLLALSLTLMVSVTSFLDYFKIREIFWAVELPPYLFCAMACFFMVSIISFRKDAAGISIIDVAILAFFFYSVVSAYILASPFLPVDRIYSLAGCIIYYSWIRLGFFRNGMVTVLYGILLVSFLQASWGLLQYFALLPSFAGRPGIQGGFINPGIYGCFMAVGLIIGLYLAGIYRGPKLGLILLAIANLIIAAALVFSLSRTAYVAAISGICLLLFFSFKDKIRPLFIRFWPLLTVIIAAVFAALAYYLWQRNTLSVSGRFLIWKISARMFTEHPLWGIGYGNFFTEYGNYQAAYFQSGKGAPQEIQTAGLNYYPFNELLRVAIENGIIGLGLFISAIVLACIQGWRSVKAKVPNAALFTTLLIVILVFGMFSYPFQSAAINCVFYFSIAVIASGQKPLFAFRFSRMAKVALFIPACLLLLLCLQKINALLSWRKIEKTMLYSEGDAFRQYEKTYRVLGNNGAFLFNYGAELGEMGINDKSLQILSLAKRYLSDVELSTRLAMLNSKLHQEKQAEQYYLTAAYMDPKRFVPLDNLFIFYQNTRQTQKAQNMALLIINKPVKVPSAKIAVIKNAARQYLQNLAPVDIKN</sequence>
<protein>
    <submittedName>
        <fullName evidence="7">O-antigen polymerase</fullName>
    </submittedName>
</protein>
<keyword evidence="2 5" id="KW-0812">Transmembrane</keyword>
<dbReference type="eggNOG" id="COG3307">
    <property type="taxonomic scope" value="Bacteria"/>
</dbReference>
<evidence type="ECO:0000256" key="1">
    <source>
        <dbReference type="ARBA" id="ARBA00004141"/>
    </source>
</evidence>
<feature type="transmembrane region" description="Helical" evidence="5">
    <location>
        <begin position="59"/>
        <end position="77"/>
    </location>
</feature>
<dbReference type="RefSeq" id="WP_008512000.1">
    <property type="nucleotide sequence ID" value="NZ_CM001403.1"/>
</dbReference>
<name>H1Y3T4_9SPHI</name>
<dbReference type="PANTHER" id="PTHR37422:SF13">
    <property type="entry name" value="LIPOPOLYSACCHARIDE BIOSYNTHESIS PROTEIN PA4999-RELATED"/>
    <property type="match status" value="1"/>
</dbReference>
<evidence type="ECO:0000313" key="7">
    <source>
        <dbReference type="EMBL" id="EHQ30346.1"/>
    </source>
</evidence>
<reference evidence="7" key="1">
    <citation type="submission" date="2011-09" db="EMBL/GenBank/DDBJ databases">
        <title>The permanent draft genome of Mucilaginibacter paludis DSM 18603.</title>
        <authorList>
            <consortium name="US DOE Joint Genome Institute (JGI-PGF)"/>
            <person name="Lucas S."/>
            <person name="Han J."/>
            <person name="Lapidus A."/>
            <person name="Bruce D."/>
            <person name="Goodwin L."/>
            <person name="Pitluck S."/>
            <person name="Peters L."/>
            <person name="Kyrpides N."/>
            <person name="Mavromatis K."/>
            <person name="Ivanova N."/>
            <person name="Mikhailova N."/>
            <person name="Held B."/>
            <person name="Detter J.C."/>
            <person name="Tapia R."/>
            <person name="Han C."/>
            <person name="Land M."/>
            <person name="Hauser L."/>
            <person name="Markowitz V."/>
            <person name="Cheng J.-F."/>
            <person name="Hugenholtz P."/>
            <person name="Woyke T."/>
            <person name="Wu D."/>
            <person name="Tindall B."/>
            <person name="Brambilla E."/>
            <person name="Klenk H.-P."/>
            <person name="Eisen J.A."/>
        </authorList>
    </citation>
    <scope>NUCLEOTIDE SEQUENCE [LARGE SCALE GENOMIC DNA]</scope>
    <source>
        <strain evidence="7">DSM 18603</strain>
    </source>
</reference>
<organism evidence="7 8">
    <name type="scientific">Mucilaginibacter paludis DSM 18603</name>
    <dbReference type="NCBI Taxonomy" id="714943"/>
    <lineage>
        <taxon>Bacteria</taxon>
        <taxon>Pseudomonadati</taxon>
        <taxon>Bacteroidota</taxon>
        <taxon>Sphingobacteriia</taxon>
        <taxon>Sphingobacteriales</taxon>
        <taxon>Sphingobacteriaceae</taxon>
        <taxon>Mucilaginibacter</taxon>
    </lineage>
</organism>
<keyword evidence="3 5" id="KW-1133">Transmembrane helix</keyword>
<feature type="transmembrane region" description="Helical" evidence="5">
    <location>
        <begin position="348"/>
        <end position="369"/>
    </location>
</feature>
<dbReference type="InterPro" id="IPR051533">
    <property type="entry name" value="WaaL-like"/>
</dbReference>
<dbReference type="InterPro" id="IPR011990">
    <property type="entry name" value="TPR-like_helical_dom_sf"/>
</dbReference>
<feature type="transmembrane region" description="Helical" evidence="5">
    <location>
        <begin position="438"/>
        <end position="459"/>
    </location>
</feature>